<dbReference type="AlphaFoldDB" id="A0A9N9GEF0"/>
<keyword evidence="3" id="KW-0732">Signal</keyword>
<reference evidence="5" key="1">
    <citation type="submission" date="2021-06" db="EMBL/GenBank/DDBJ databases">
        <authorList>
            <person name="Kallberg Y."/>
            <person name="Tangrot J."/>
            <person name="Rosling A."/>
        </authorList>
    </citation>
    <scope>NUCLEOTIDE SEQUENCE</scope>
    <source>
        <strain evidence="5">BR232B</strain>
    </source>
</reference>
<keyword evidence="2" id="KW-0812">Transmembrane</keyword>
<feature type="domain" description="FAS1" evidence="4">
    <location>
        <begin position="595"/>
        <end position="731"/>
    </location>
</feature>
<sequence>MSKLSTFLSILLFSILLFFPVPTTPSKTIIDILSEHPECRNTIRALQRAQLIRVINRLKDVTLFCPTNSAYKGDYEDPTDVSRELMLYHLANATFKREKLISGKLLETKLVKDKLLGEGDIGQRIRIDTESNDIFVGNARLESKEDLVATNGMVHVISDILSPPTNILATLRLIEELSLFFEYIHFNGLEHKLATGHHLTIFAPTNDGFTRQFKKHERDYLTGTCDPASTDLGFLLTHHLHNGVKYSEDVSYGSSHLPTLQGEPLKLEKTSEGNITVEHGIVTFKDLLAENGVIHIINAVSSPVALHFTILKYLCGLGAIKFKDKLLAFGLQYYIDDPPAPYTILAPPDSHFDLSNDDGDRGIDSLLLKYHIFPGKWEVPDLKTGMLVRSEMKSEQLGGQKQRVKVSINNGWYDEGTPRETSRQIKFNDATVIGEPIEIGNSIIYLIDQVMETPGSVIDHLSPNRYLSVFYSFLNASEILETVNSIPRVTLFAPNNTAFSKLGLVKDYLFHPTGLSDLQSIMKFHVINRVLYSGEISEGRTIYETMDGSFVTITKKNGMITLRNKNSTSRVTEADTLTSNGVLHVTDSFATPSHVNITIRKILQGIEATTMLKMFHKSNLSEVLDNSTDAYTVLVPTEEAFANAKLNYTNRDRIERILRLHIIHENIPQLIDGIEFPTLHSDDARLILKKTILGNYKFALKGPWQIEERASILNHGRATHGGGVYLIDKVLFPHRATNSVGKMFVGVFIGLVAAVFLGLGGTFGWHGWNSWRRWRERVLPFEVLDEVPDEDSDLDEAPDEVPNETTPFLR</sequence>
<evidence type="ECO:0000313" key="6">
    <source>
        <dbReference type="Proteomes" id="UP000789739"/>
    </source>
</evidence>
<dbReference type="SMART" id="SM00554">
    <property type="entry name" value="FAS1"/>
    <property type="match status" value="5"/>
</dbReference>
<dbReference type="GO" id="GO:0030198">
    <property type="term" value="P:extracellular matrix organization"/>
    <property type="evidence" value="ECO:0007669"/>
    <property type="project" value="TreeGrafter"/>
</dbReference>
<accession>A0A9N9GEF0</accession>
<dbReference type="Pfam" id="PF02469">
    <property type="entry name" value="Fasciclin"/>
    <property type="match status" value="5"/>
</dbReference>
<proteinExistence type="predicted"/>
<feature type="region of interest" description="Disordered" evidence="1">
    <location>
        <begin position="789"/>
        <end position="810"/>
    </location>
</feature>
<evidence type="ECO:0000259" key="4">
    <source>
        <dbReference type="PROSITE" id="PS50213"/>
    </source>
</evidence>
<feature type="compositionally biased region" description="Acidic residues" evidence="1">
    <location>
        <begin position="789"/>
        <end position="802"/>
    </location>
</feature>
<feature type="transmembrane region" description="Helical" evidence="2">
    <location>
        <begin position="743"/>
        <end position="765"/>
    </location>
</feature>
<comment type="caution">
    <text evidence="5">The sequence shown here is derived from an EMBL/GenBank/DDBJ whole genome shotgun (WGS) entry which is preliminary data.</text>
</comment>
<feature type="signal peptide" evidence="3">
    <location>
        <begin position="1"/>
        <end position="26"/>
    </location>
</feature>
<feature type="chain" id="PRO_5040279399" evidence="3">
    <location>
        <begin position="27"/>
        <end position="810"/>
    </location>
</feature>
<evidence type="ECO:0000256" key="3">
    <source>
        <dbReference type="SAM" id="SignalP"/>
    </source>
</evidence>
<dbReference type="PROSITE" id="PS50213">
    <property type="entry name" value="FAS1"/>
    <property type="match status" value="5"/>
</dbReference>
<organism evidence="5 6">
    <name type="scientific">Paraglomus brasilianum</name>
    <dbReference type="NCBI Taxonomy" id="144538"/>
    <lineage>
        <taxon>Eukaryota</taxon>
        <taxon>Fungi</taxon>
        <taxon>Fungi incertae sedis</taxon>
        <taxon>Mucoromycota</taxon>
        <taxon>Glomeromycotina</taxon>
        <taxon>Glomeromycetes</taxon>
        <taxon>Paraglomerales</taxon>
        <taxon>Paraglomeraceae</taxon>
        <taxon>Paraglomus</taxon>
    </lineage>
</organism>
<keyword evidence="2" id="KW-1133">Transmembrane helix</keyword>
<dbReference type="InterPro" id="IPR000782">
    <property type="entry name" value="FAS1_domain"/>
</dbReference>
<dbReference type="GO" id="GO:0005615">
    <property type="term" value="C:extracellular space"/>
    <property type="evidence" value="ECO:0007669"/>
    <property type="project" value="TreeGrafter"/>
</dbReference>
<gene>
    <name evidence="5" type="ORF">PBRASI_LOCUS7394</name>
</gene>
<protein>
    <submittedName>
        <fullName evidence="5">3731_t:CDS:1</fullName>
    </submittedName>
</protein>
<feature type="domain" description="FAS1" evidence="4">
    <location>
        <begin position="307"/>
        <end position="451"/>
    </location>
</feature>
<dbReference type="GO" id="GO:0007155">
    <property type="term" value="P:cell adhesion"/>
    <property type="evidence" value="ECO:0007669"/>
    <property type="project" value="TreeGrafter"/>
</dbReference>
<feature type="domain" description="FAS1" evidence="4">
    <location>
        <begin position="164"/>
        <end position="301"/>
    </location>
</feature>
<feature type="domain" description="FAS1" evidence="4">
    <location>
        <begin position="26"/>
        <end position="161"/>
    </location>
</feature>
<evidence type="ECO:0000256" key="2">
    <source>
        <dbReference type="SAM" id="Phobius"/>
    </source>
</evidence>
<dbReference type="Gene3D" id="2.30.180.10">
    <property type="entry name" value="FAS1 domain"/>
    <property type="match status" value="5"/>
</dbReference>
<dbReference type="PANTHER" id="PTHR10900">
    <property type="entry name" value="PERIOSTIN-RELATED"/>
    <property type="match status" value="1"/>
</dbReference>
<dbReference type="PANTHER" id="PTHR10900:SF77">
    <property type="entry name" value="FI19380P1"/>
    <property type="match status" value="1"/>
</dbReference>
<evidence type="ECO:0000256" key="1">
    <source>
        <dbReference type="SAM" id="MobiDB-lite"/>
    </source>
</evidence>
<keyword evidence="6" id="KW-1185">Reference proteome</keyword>
<keyword evidence="2" id="KW-0472">Membrane</keyword>
<dbReference type="SUPFAM" id="SSF82153">
    <property type="entry name" value="FAS1 domain"/>
    <property type="match status" value="5"/>
</dbReference>
<dbReference type="GO" id="GO:0050839">
    <property type="term" value="F:cell adhesion molecule binding"/>
    <property type="evidence" value="ECO:0007669"/>
    <property type="project" value="TreeGrafter"/>
</dbReference>
<evidence type="ECO:0000313" key="5">
    <source>
        <dbReference type="EMBL" id="CAG8596211.1"/>
    </source>
</evidence>
<name>A0A9N9GEF0_9GLOM</name>
<dbReference type="EMBL" id="CAJVPI010001127">
    <property type="protein sequence ID" value="CAG8596211.1"/>
    <property type="molecule type" value="Genomic_DNA"/>
</dbReference>
<dbReference type="Proteomes" id="UP000789739">
    <property type="component" value="Unassembled WGS sequence"/>
</dbReference>
<feature type="domain" description="FAS1" evidence="4">
    <location>
        <begin position="454"/>
        <end position="590"/>
    </location>
</feature>
<dbReference type="InterPro" id="IPR036378">
    <property type="entry name" value="FAS1_dom_sf"/>
</dbReference>
<dbReference type="GO" id="GO:0031012">
    <property type="term" value="C:extracellular matrix"/>
    <property type="evidence" value="ECO:0007669"/>
    <property type="project" value="TreeGrafter"/>
</dbReference>
<dbReference type="InterPro" id="IPR050904">
    <property type="entry name" value="Adhesion/Biosynth-related"/>
</dbReference>
<dbReference type="OrthoDB" id="14252at2759"/>